<comment type="similarity">
    <text evidence="1">Belongs to the sulfatase family.</text>
</comment>
<evidence type="ECO:0000256" key="2">
    <source>
        <dbReference type="ARBA" id="ARBA00022801"/>
    </source>
</evidence>
<reference evidence="4 5" key="1">
    <citation type="submission" date="2021-03" db="EMBL/GenBank/DDBJ databases">
        <title>Aliifodinibius sp. nov., a new bacterium isolated from saline soil.</title>
        <authorList>
            <person name="Galisteo C."/>
            <person name="De La Haba R."/>
            <person name="Sanchez-Porro C."/>
            <person name="Ventosa A."/>
        </authorList>
    </citation>
    <scope>NUCLEOTIDE SEQUENCE [LARGE SCALE GENOMIC DNA]</scope>
    <source>
        <strain evidence="4 5">1BSP15-2V2</strain>
    </source>
</reference>
<gene>
    <name evidence="4" type="ORF">J6I44_14530</name>
</gene>
<dbReference type="RefSeq" id="WP_265766865.1">
    <property type="nucleotide sequence ID" value="NZ_JAGGJA010000010.1"/>
</dbReference>
<dbReference type="Gene3D" id="3.40.720.10">
    <property type="entry name" value="Alkaline Phosphatase, subunit A"/>
    <property type="match status" value="2"/>
</dbReference>
<evidence type="ECO:0000313" key="5">
    <source>
        <dbReference type="Proteomes" id="UP001207918"/>
    </source>
</evidence>
<proteinExistence type="inferred from homology"/>
<evidence type="ECO:0000256" key="1">
    <source>
        <dbReference type="ARBA" id="ARBA00008779"/>
    </source>
</evidence>
<comment type="caution">
    <text evidence="4">The sequence shown here is derived from an EMBL/GenBank/DDBJ whole genome shotgun (WGS) entry which is preliminary data.</text>
</comment>
<dbReference type="PROSITE" id="PS00149">
    <property type="entry name" value="SULFATASE_2"/>
    <property type="match status" value="1"/>
</dbReference>
<evidence type="ECO:0000259" key="3">
    <source>
        <dbReference type="Pfam" id="PF16347"/>
    </source>
</evidence>
<dbReference type="InterPro" id="IPR032506">
    <property type="entry name" value="SGSH_C"/>
</dbReference>
<name>A0ABT3PQE0_9BACT</name>
<dbReference type="Pfam" id="PF16347">
    <property type="entry name" value="SGSH_C"/>
    <property type="match status" value="1"/>
</dbReference>
<dbReference type="PANTHER" id="PTHR43108:SF6">
    <property type="entry name" value="N-SULPHOGLUCOSAMINE SULPHOHYDROLASE"/>
    <property type="match status" value="1"/>
</dbReference>
<protein>
    <submittedName>
        <fullName evidence="4">Sulfatase</fullName>
    </submittedName>
</protein>
<dbReference type="InterPro" id="IPR024607">
    <property type="entry name" value="Sulfatase_CS"/>
</dbReference>
<feature type="domain" description="N-sulphoglucosamine sulphohydrolase C-terminal" evidence="3">
    <location>
        <begin position="353"/>
        <end position="506"/>
    </location>
</feature>
<sequence>MSMFLVAVVLVGCMGKSGNSSEDPKEKPNIIFIMSDDHAYQAIGSYGSRINKTPNIDRIAEEGMRFENSFVTNSICAPSRAVLLTGKYSHMNGHIDNSTEFDGSQVTFPKILQKNGYETAMIGKWHLKSQPTGFDYWNVLPGQGYYYNPDFIEMGDTVRQEGYVTDLITDVSLNWLKKRKDDQPFLLVLGHKAPHRNWMPGPDHLNDYNGEEIPLPETFYDDYQTRSAAAKEQYMEIGEVMGPGYDLKLSEEEGSTKIVRQGRWWAQPYKRMNAKQREVWDAAYQPRNDAFHRQDLSGKKLEEWKYQRYIKDYLLTIASVDDNVGRVLDYLEEEGLTENTIIVYTSDQGFYLGEHGWFDKRWMYEQSLRMPLLMRYDGHIPAGSVTDQFALNLDFAPTFLDYAGIDITESMQGRSLRPVLENKAPDDWRQSMYYHYYEYPGPHQVKRHYGIRTDRYKLIHFYYDIDAWELYDLKEDPNELNNVYDDSAYADVVVELKQQLDDLREQYGDTEEATERYLPKEDK</sequence>
<dbReference type="Proteomes" id="UP001207918">
    <property type="component" value="Unassembled WGS sequence"/>
</dbReference>
<keyword evidence="2" id="KW-0378">Hydrolase</keyword>
<dbReference type="InterPro" id="IPR017850">
    <property type="entry name" value="Alkaline_phosphatase_core_sf"/>
</dbReference>
<evidence type="ECO:0000313" key="4">
    <source>
        <dbReference type="EMBL" id="MCW9708079.1"/>
    </source>
</evidence>
<dbReference type="PROSITE" id="PS00523">
    <property type="entry name" value="SULFATASE_1"/>
    <property type="match status" value="1"/>
</dbReference>
<organism evidence="4 5">
    <name type="scientific">Fodinibius salsisoli</name>
    <dbReference type="NCBI Taxonomy" id="2820877"/>
    <lineage>
        <taxon>Bacteria</taxon>
        <taxon>Pseudomonadati</taxon>
        <taxon>Balneolota</taxon>
        <taxon>Balneolia</taxon>
        <taxon>Balneolales</taxon>
        <taxon>Balneolaceae</taxon>
        <taxon>Fodinibius</taxon>
    </lineage>
</organism>
<dbReference type="SUPFAM" id="SSF53649">
    <property type="entry name" value="Alkaline phosphatase-like"/>
    <property type="match status" value="1"/>
</dbReference>
<dbReference type="PANTHER" id="PTHR43108">
    <property type="entry name" value="N-ACETYLGLUCOSAMINE-6-SULFATASE FAMILY MEMBER"/>
    <property type="match status" value="1"/>
</dbReference>
<dbReference type="CDD" id="cd16031">
    <property type="entry name" value="G6S_like"/>
    <property type="match status" value="1"/>
</dbReference>
<keyword evidence="5" id="KW-1185">Reference proteome</keyword>
<dbReference type="EMBL" id="JAGGJA010000010">
    <property type="protein sequence ID" value="MCW9708079.1"/>
    <property type="molecule type" value="Genomic_DNA"/>
</dbReference>
<accession>A0ABT3PQE0</accession>